<sequence length="211" mass="23017">PISIIVAVLGSIFAGMATPTEAASVGALGTIISAAVYRKLTWGRLKLSLYSTLRLTAMLMWIMTGALVFTAVYTGLGAPQLISDTIEAFRINRWFIIIGMQVTFLILGMIMEPNGIMMITIPIYAPLVVALGFDPIWFGILIIMNIECAFLTPPFGWNIFYLKSIAPEGITLIDIYRSVVPFVALQILGLITVMVVPQIALLLPNLIIGVR</sequence>
<evidence type="ECO:0000256" key="3">
    <source>
        <dbReference type="ARBA" id="ARBA00022519"/>
    </source>
</evidence>
<proteinExistence type="predicted"/>
<feature type="domain" description="TRAP C4-dicarboxylate transport system permease DctM subunit" evidence="8">
    <location>
        <begin position="3"/>
        <end position="199"/>
    </location>
</feature>
<protein>
    <recommendedName>
        <fullName evidence="8">TRAP C4-dicarboxylate transport system permease DctM subunit domain-containing protein</fullName>
    </recommendedName>
</protein>
<evidence type="ECO:0000256" key="6">
    <source>
        <dbReference type="ARBA" id="ARBA00023136"/>
    </source>
</evidence>
<dbReference type="AlphaFoldDB" id="X1HCI7"/>
<name>X1HCI7_9ZZZZ</name>
<dbReference type="PANTHER" id="PTHR33362">
    <property type="entry name" value="SIALIC ACID TRAP TRANSPORTER PERMEASE PROTEIN SIAT-RELATED"/>
    <property type="match status" value="1"/>
</dbReference>
<dbReference type="InterPro" id="IPR004681">
    <property type="entry name" value="TRAP_DctM"/>
</dbReference>
<feature type="transmembrane region" description="Helical" evidence="7">
    <location>
        <begin position="123"/>
        <end position="143"/>
    </location>
</feature>
<feature type="transmembrane region" description="Helical" evidence="7">
    <location>
        <begin position="58"/>
        <end position="82"/>
    </location>
</feature>
<feature type="non-terminal residue" evidence="9">
    <location>
        <position position="1"/>
    </location>
</feature>
<evidence type="ECO:0000256" key="5">
    <source>
        <dbReference type="ARBA" id="ARBA00022989"/>
    </source>
</evidence>
<evidence type="ECO:0000256" key="1">
    <source>
        <dbReference type="ARBA" id="ARBA00004429"/>
    </source>
</evidence>
<keyword evidence="6 7" id="KW-0472">Membrane</keyword>
<evidence type="ECO:0000259" key="8">
    <source>
        <dbReference type="Pfam" id="PF06808"/>
    </source>
</evidence>
<evidence type="ECO:0000256" key="2">
    <source>
        <dbReference type="ARBA" id="ARBA00022475"/>
    </source>
</evidence>
<accession>X1HCI7</accession>
<dbReference type="GO" id="GO:0005886">
    <property type="term" value="C:plasma membrane"/>
    <property type="evidence" value="ECO:0007669"/>
    <property type="project" value="UniProtKB-SubCell"/>
</dbReference>
<keyword evidence="3" id="KW-0997">Cell inner membrane</keyword>
<comment type="caution">
    <text evidence="9">The sequence shown here is derived from an EMBL/GenBank/DDBJ whole genome shotgun (WGS) entry which is preliminary data.</text>
</comment>
<evidence type="ECO:0000256" key="7">
    <source>
        <dbReference type="SAM" id="Phobius"/>
    </source>
</evidence>
<dbReference type="Pfam" id="PF06808">
    <property type="entry name" value="DctM"/>
    <property type="match status" value="1"/>
</dbReference>
<dbReference type="PANTHER" id="PTHR33362:SF7">
    <property type="entry name" value="SLL1103 PROTEIN"/>
    <property type="match status" value="1"/>
</dbReference>
<organism evidence="9">
    <name type="scientific">marine sediment metagenome</name>
    <dbReference type="NCBI Taxonomy" id="412755"/>
    <lineage>
        <taxon>unclassified sequences</taxon>
        <taxon>metagenomes</taxon>
        <taxon>ecological metagenomes</taxon>
    </lineage>
</organism>
<feature type="transmembrane region" description="Helical" evidence="7">
    <location>
        <begin position="182"/>
        <end position="203"/>
    </location>
</feature>
<evidence type="ECO:0000256" key="4">
    <source>
        <dbReference type="ARBA" id="ARBA00022692"/>
    </source>
</evidence>
<reference evidence="9" key="1">
    <citation type="journal article" date="2014" name="Front. Microbiol.">
        <title>High frequency of phylogenetically diverse reductive dehalogenase-homologous genes in deep subseafloor sedimentary metagenomes.</title>
        <authorList>
            <person name="Kawai M."/>
            <person name="Futagami T."/>
            <person name="Toyoda A."/>
            <person name="Takaki Y."/>
            <person name="Nishi S."/>
            <person name="Hori S."/>
            <person name="Arai W."/>
            <person name="Tsubouchi T."/>
            <person name="Morono Y."/>
            <person name="Uchiyama I."/>
            <person name="Ito T."/>
            <person name="Fujiyama A."/>
            <person name="Inagaki F."/>
            <person name="Takami H."/>
        </authorList>
    </citation>
    <scope>NUCLEOTIDE SEQUENCE</scope>
    <source>
        <strain evidence="9">Expedition CK06-06</strain>
    </source>
</reference>
<keyword evidence="5 7" id="KW-1133">Transmembrane helix</keyword>
<dbReference type="GO" id="GO:0022857">
    <property type="term" value="F:transmembrane transporter activity"/>
    <property type="evidence" value="ECO:0007669"/>
    <property type="project" value="TreeGrafter"/>
</dbReference>
<feature type="transmembrane region" description="Helical" evidence="7">
    <location>
        <begin position="94"/>
        <end position="111"/>
    </location>
</feature>
<keyword evidence="2" id="KW-1003">Cell membrane</keyword>
<comment type="subcellular location">
    <subcellularLocation>
        <location evidence="1">Cell inner membrane</location>
        <topology evidence="1">Multi-pass membrane protein</topology>
    </subcellularLocation>
</comment>
<dbReference type="EMBL" id="BARU01024636">
    <property type="protein sequence ID" value="GAH51544.1"/>
    <property type="molecule type" value="Genomic_DNA"/>
</dbReference>
<evidence type="ECO:0000313" key="9">
    <source>
        <dbReference type="EMBL" id="GAH51544.1"/>
    </source>
</evidence>
<dbReference type="InterPro" id="IPR010656">
    <property type="entry name" value="DctM"/>
</dbReference>
<keyword evidence="4 7" id="KW-0812">Transmembrane</keyword>
<gene>
    <name evidence="9" type="ORF">S03H2_39800</name>
</gene>